<name>A0A1I7ZT12_9BILA</name>
<feature type="region of interest" description="Disordered" evidence="1">
    <location>
        <begin position="67"/>
        <end position="114"/>
    </location>
</feature>
<proteinExistence type="predicted"/>
<accession>A0A1I7ZT12</accession>
<protein>
    <submittedName>
        <fullName evidence="3">Uncharacterized protein</fullName>
    </submittedName>
</protein>
<feature type="compositionally biased region" description="Pro residues" evidence="1">
    <location>
        <begin position="72"/>
        <end position="93"/>
    </location>
</feature>
<dbReference type="WBParaSite" id="L893_g29327.t1">
    <property type="protein sequence ID" value="L893_g29327.t1"/>
    <property type="gene ID" value="L893_g29327"/>
</dbReference>
<feature type="compositionally biased region" description="Polar residues" evidence="1">
    <location>
        <begin position="209"/>
        <end position="221"/>
    </location>
</feature>
<evidence type="ECO:0000313" key="2">
    <source>
        <dbReference type="Proteomes" id="UP000095287"/>
    </source>
</evidence>
<reference evidence="3" key="1">
    <citation type="submission" date="2016-11" db="UniProtKB">
        <authorList>
            <consortium name="WormBaseParasite"/>
        </authorList>
    </citation>
    <scope>IDENTIFICATION</scope>
</reference>
<evidence type="ECO:0000313" key="3">
    <source>
        <dbReference type="WBParaSite" id="L893_g29327.t1"/>
    </source>
</evidence>
<feature type="compositionally biased region" description="Basic and acidic residues" evidence="1">
    <location>
        <begin position="167"/>
        <end position="177"/>
    </location>
</feature>
<feature type="region of interest" description="Disordered" evidence="1">
    <location>
        <begin position="135"/>
        <end position="246"/>
    </location>
</feature>
<dbReference type="Proteomes" id="UP000095287">
    <property type="component" value="Unplaced"/>
</dbReference>
<evidence type="ECO:0000256" key="1">
    <source>
        <dbReference type="SAM" id="MobiDB-lite"/>
    </source>
</evidence>
<dbReference type="AlphaFoldDB" id="A0A1I7ZT12"/>
<keyword evidence="2" id="KW-1185">Reference proteome</keyword>
<sequence>MFCPMVCFVLPRRSPRDGAEYISVAPLIVSERSVFSAAQAITVTLRALSAVRSACYYAQIVAKSRHHSSITPPHPGNPNLPSPPAVSNPPAVPNPLHTRTPTETALCPTDEPKFLRPRTSEFSLVHRFAQEPWSRLAAPPTSGSSHLTRGRDSSSKKSSRSVVPNSPEERGAPRPHADLSILPVPPQATLHWSPASPSHHLHPDDQEDQSLAIQDKSSAEQTPADIRRAAFHCRTPTHPARPPSSS</sequence>
<organism evidence="2 3">
    <name type="scientific">Steinernema glaseri</name>
    <dbReference type="NCBI Taxonomy" id="37863"/>
    <lineage>
        <taxon>Eukaryota</taxon>
        <taxon>Metazoa</taxon>
        <taxon>Ecdysozoa</taxon>
        <taxon>Nematoda</taxon>
        <taxon>Chromadorea</taxon>
        <taxon>Rhabditida</taxon>
        <taxon>Tylenchina</taxon>
        <taxon>Panagrolaimomorpha</taxon>
        <taxon>Strongyloidoidea</taxon>
        <taxon>Steinernematidae</taxon>
        <taxon>Steinernema</taxon>
    </lineage>
</organism>